<comment type="caution">
    <text evidence="12">The sequence shown here is derived from an EMBL/GenBank/DDBJ whole genome shotgun (WGS) entry which is preliminary data.</text>
</comment>
<name>A0A919XEP8_9BACL</name>
<keyword evidence="4" id="KW-0808">Transferase</keyword>
<dbReference type="Proteomes" id="UP000679779">
    <property type="component" value="Unassembled WGS sequence"/>
</dbReference>
<evidence type="ECO:0000256" key="1">
    <source>
        <dbReference type="ARBA" id="ARBA00004651"/>
    </source>
</evidence>
<dbReference type="EMBL" id="BORQ01000001">
    <property type="protein sequence ID" value="GIO29240.1"/>
    <property type="molecule type" value="Genomic_DNA"/>
</dbReference>
<dbReference type="Pfam" id="PF01757">
    <property type="entry name" value="Acyl_transf_3"/>
    <property type="match status" value="1"/>
</dbReference>
<evidence type="ECO:0000259" key="11">
    <source>
        <dbReference type="Pfam" id="PF01757"/>
    </source>
</evidence>
<evidence type="ECO:0000256" key="2">
    <source>
        <dbReference type="ARBA" id="ARBA00007400"/>
    </source>
</evidence>
<keyword evidence="6 10" id="KW-1133">Transmembrane helix</keyword>
<evidence type="ECO:0000256" key="9">
    <source>
        <dbReference type="SAM" id="MobiDB-lite"/>
    </source>
</evidence>
<evidence type="ECO:0000313" key="12">
    <source>
        <dbReference type="EMBL" id="GIO29240.1"/>
    </source>
</evidence>
<sequence length="648" mass="72506">MSDNMKLYSNRHSRRLLPQKLPEDKRYMPGLDGLRAFSVMAVIAYHMNAKWAQGGLIGVGIFFVISGYLITDQMIQEWQRRRRLNLLDFWIRRARRLLPAMLAMLVFVALWLLCVDPGRLQDLKGAFLSSLFYMNNWWLIYHKVSYFESFGPPSPIGHLWSLSIEEQFYLIWPLLFMIGLHIIPRRGKLTLAMLALAAVSALAMAVLYVPGTDPSRVYYGTDTRAFALLIGAALAVIWPSRKLGGRVSAGTRSVLDIAGFLGLAVLIMLVYRVNEYDDFLYRGGFLLISLLSAAVIAALAHPASRIGKAMGCKFLRWIGVRSYSLYLWHYPVIIFTAPEVRTEGSGMLRILFQLSLSIILAACSYKYIEEPLRRGGLFMKRNQPAFAGKRRLRPIFLGAVFPAVFIAAVCGHAFFQKTEPAAEVVQAEGMLTAPHPDEHETSHDKTNEMADNKEDMPPKQSETTLRANDDKETAMATAPSRKPASGLKPPSGQGITAIGDSVMLDAAPFLEQMLPGIVVDGKVGRQMRQAEDVIERLEAEGHLGDRIIIELGTNGPFNKKQLRSLLQSLGKDKQIIFVNTRVPRNWQDTVNRDIEEVSSEFGNAAVVDWYSASEGKDDYFYRDGVHLKRSGAEYYASMLVKAVTASGK</sequence>
<comment type="subcellular location">
    <subcellularLocation>
        <location evidence="1">Cell membrane</location>
        <topology evidence="1">Multi-pass membrane protein</topology>
    </subcellularLocation>
</comment>
<dbReference type="PANTHER" id="PTHR23028">
    <property type="entry name" value="ACETYLTRANSFERASE"/>
    <property type="match status" value="1"/>
</dbReference>
<evidence type="ECO:0000256" key="4">
    <source>
        <dbReference type="ARBA" id="ARBA00022679"/>
    </source>
</evidence>
<dbReference type="Gene3D" id="3.40.50.1110">
    <property type="entry name" value="SGNH hydrolase"/>
    <property type="match status" value="1"/>
</dbReference>
<feature type="transmembrane region" description="Helical" evidence="10">
    <location>
        <begin position="253"/>
        <end position="273"/>
    </location>
</feature>
<feature type="region of interest" description="Disordered" evidence="9">
    <location>
        <begin position="433"/>
        <end position="491"/>
    </location>
</feature>
<dbReference type="InterPro" id="IPR050879">
    <property type="entry name" value="Acyltransferase_3"/>
</dbReference>
<evidence type="ECO:0000313" key="13">
    <source>
        <dbReference type="Proteomes" id="UP000679779"/>
    </source>
</evidence>
<evidence type="ECO:0000256" key="3">
    <source>
        <dbReference type="ARBA" id="ARBA00022475"/>
    </source>
</evidence>
<dbReference type="GO" id="GO:0005886">
    <property type="term" value="C:plasma membrane"/>
    <property type="evidence" value="ECO:0007669"/>
    <property type="project" value="UniProtKB-SubCell"/>
</dbReference>
<keyword evidence="7 10" id="KW-0472">Membrane</keyword>
<feature type="transmembrane region" description="Helical" evidence="10">
    <location>
        <begin position="96"/>
        <end position="113"/>
    </location>
</feature>
<organism evidence="12 13">
    <name type="scientific">Paenibacillus albilobatus</name>
    <dbReference type="NCBI Taxonomy" id="2716884"/>
    <lineage>
        <taxon>Bacteria</taxon>
        <taxon>Bacillati</taxon>
        <taxon>Bacillota</taxon>
        <taxon>Bacilli</taxon>
        <taxon>Bacillales</taxon>
        <taxon>Paenibacillaceae</taxon>
        <taxon>Paenibacillus</taxon>
    </lineage>
</organism>
<feature type="domain" description="Acyltransferase 3" evidence="11">
    <location>
        <begin position="29"/>
        <end position="359"/>
    </location>
</feature>
<feature type="transmembrane region" description="Helical" evidence="10">
    <location>
        <begin position="167"/>
        <end position="184"/>
    </location>
</feature>
<protein>
    <submittedName>
        <fullName evidence="12">Acyltransferase</fullName>
    </submittedName>
</protein>
<dbReference type="PANTHER" id="PTHR23028:SF53">
    <property type="entry name" value="ACYL_TRANSF_3 DOMAIN-CONTAINING PROTEIN"/>
    <property type="match status" value="1"/>
</dbReference>
<feature type="transmembrane region" description="Helical" evidence="10">
    <location>
        <begin position="279"/>
        <end position="300"/>
    </location>
</feature>
<evidence type="ECO:0000256" key="8">
    <source>
        <dbReference type="ARBA" id="ARBA00023315"/>
    </source>
</evidence>
<dbReference type="InterPro" id="IPR036514">
    <property type="entry name" value="SGNH_hydro_sf"/>
</dbReference>
<gene>
    <name evidence="12" type="ORF">J2TS6_03810</name>
</gene>
<evidence type="ECO:0000256" key="7">
    <source>
        <dbReference type="ARBA" id="ARBA00023136"/>
    </source>
</evidence>
<dbReference type="RefSeq" id="WP_160038373.1">
    <property type="nucleotide sequence ID" value="NZ_BORQ01000001.1"/>
</dbReference>
<reference evidence="12" key="1">
    <citation type="submission" date="2021-03" db="EMBL/GenBank/DDBJ databases">
        <title>Antimicrobial resistance genes in bacteria isolated from Japanese honey, and their potential for conferring macrolide and lincosamide resistance in the American foulbrood pathogen Paenibacillus larvae.</title>
        <authorList>
            <person name="Okamoto M."/>
            <person name="Kumagai M."/>
            <person name="Kanamori H."/>
            <person name="Takamatsu D."/>
        </authorList>
    </citation>
    <scope>NUCLEOTIDE SEQUENCE</scope>
    <source>
        <strain evidence="12">J2TS6</strain>
    </source>
</reference>
<comment type="similarity">
    <text evidence="2">Belongs to the acyltransferase 3 family.</text>
</comment>
<dbReference type="GO" id="GO:0009103">
    <property type="term" value="P:lipopolysaccharide biosynthetic process"/>
    <property type="evidence" value="ECO:0007669"/>
    <property type="project" value="TreeGrafter"/>
</dbReference>
<keyword evidence="8 12" id="KW-0012">Acyltransferase</keyword>
<accession>A0A919XEP8</accession>
<dbReference type="CDD" id="cd01840">
    <property type="entry name" value="SGNH_hydrolase_yrhL_like"/>
    <property type="match status" value="1"/>
</dbReference>
<dbReference type="InterPro" id="IPR002656">
    <property type="entry name" value="Acyl_transf_3_dom"/>
</dbReference>
<dbReference type="AlphaFoldDB" id="A0A919XEP8"/>
<dbReference type="GO" id="GO:0016747">
    <property type="term" value="F:acyltransferase activity, transferring groups other than amino-acyl groups"/>
    <property type="evidence" value="ECO:0007669"/>
    <property type="project" value="InterPro"/>
</dbReference>
<evidence type="ECO:0000256" key="5">
    <source>
        <dbReference type="ARBA" id="ARBA00022692"/>
    </source>
</evidence>
<feature type="compositionally biased region" description="Basic and acidic residues" evidence="9">
    <location>
        <begin position="435"/>
        <end position="457"/>
    </location>
</feature>
<proteinExistence type="inferred from homology"/>
<feature type="transmembrane region" description="Helical" evidence="10">
    <location>
        <begin position="395"/>
        <end position="415"/>
    </location>
</feature>
<evidence type="ECO:0000256" key="6">
    <source>
        <dbReference type="ARBA" id="ARBA00022989"/>
    </source>
</evidence>
<dbReference type="SUPFAM" id="SSF52266">
    <property type="entry name" value="SGNH hydrolase"/>
    <property type="match status" value="1"/>
</dbReference>
<feature type="transmembrane region" description="Helical" evidence="10">
    <location>
        <begin position="51"/>
        <end position="75"/>
    </location>
</feature>
<feature type="transmembrane region" description="Helical" evidence="10">
    <location>
        <begin position="223"/>
        <end position="241"/>
    </location>
</feature>
<keyword evidence="3" id="KW-1003">Cell membrane</keyword>
<keyword evidence="5 10" id="KW-0812">Transmembrane</keyword>
<keyword evidence="13" id="KW-1185">Reference proteome</keyword>
<feature type="transmembrane region" description="Helical" evidence="10">
    <location>
        <begin position="191"/>
        <end position="211"/>
    </location>
</feature>
<evidence type="ECO:0000256" key="10">
    <source>
        <dbReference type="SAM" id="Phobius"/>
    </source>
</evidence>
<feature type="transmembrane region" description="Helical" evidence="10">
    <location>
        <begin position="320"/>
        <end position="338"/>
    </location>
</feature>
<feature type="transmembrane region" description="Helical" evidence="10">
    <location>
        <begin position="350"/>
        <end position="368"/>
    </location>
</feature>